<gene>
    <name evidence="1" type="ORF">PSON_ATCC_30995.1.T1010026</name>
</gene>
<proteinExistence type="predicted"/>
<sequence>MINYQYIKLLNFIRDQFQKQTTQNLRKDYQMKISNISQGSSFMNSIKKFNIQISVFAELQLIYKQNFR</sequence>
<keyword evidence="2" id="KW-1185">Reference proteome</keyword>
<dbReference type="Proteomes" id="UP000692954">
    <property type="component" value="Unassembled WGS sequence"/>
</dbReference>
<dbReference type="AlphaFoldDB" id="A0A8S1QBW6"/>
<accession>A0A8S1QBW6</accession>
<evidence type="ECO:0000313" key="2">
    <source>
        <dbReference type="Proteomes" id="UP000692954"/>
    </source>
</evidence>
<name>A0A8S1QBW6_9CILI</name>
<organism evidence="1 2">
    <name type="scientific">Paramecium sonneborni</name>
    <dbReference type="NCBI Taxonomy" id="65129"/>
    <lineage>
        <taxon>Eukaryota</taxon>
        <taxon>Sar</taxon>
        <taxon>Alveolata</taxon>
        <taxon>Ciliophora</taxon>
        <taxon>Intramacronucleata</taxon>
        <taxon>Oligohymenophorea</taxon>
        <taxon>Peniculida</taxon>
        <taxon>Parameciidae</taxon>
        <taxon>Paramecium</taxon>
    </lineage>
</organism>
<protein>
    <submittedName>
        <fullName evidence="1">Uncharacterized protein</fullName>
    </submittedName>
</protein>
<evidence type="ECO:0000313" key="1">
    <source>
        <dbReference type="EMBL" id="CAD8112497.1"/>
    </source>
</evidence>
<reference evidence="1" key="1">
    <citation type="submission" date="2021-01" db="EMBL/GenBank/DDBJ databases">
        <authorList>
            <consortium name="Genoscope - CEA"/>
            <person name="William W."/>
        </authorList>
    </citation>
    <scope>NUCLEOTIDE SEQUENCE</scope>
</reference>
<comment type="caution">
    <text evidence="1">The sequence shown here is derived from an EMBL/GenBank/DDBJ whole genome shotgun (WGS) entry which is preliminary data.</text>
</comment>
<dbReference type="EMBL" id="CAJJDN010000101">
    <property type="protein sequence ID" value="CAD8112497.1"/>
    <property type="molecule type" value="Genomic_DNA"/>
</dbReference>